<dbReference type="InterPro" id="IPR037873">
    <property type="entry name" value="BamE-like"/>
</dbReference>
<dbReference type="PROSITE" id="PS51257">
    <property type="entry name" value="PROKAR_LIPOPROTEIN"/>
    <property type="match status" value="1"/>
</dbReference>
<dbReference type="Pfam" id="PF04355">
    <property type="entry name" value="BamE"/>
    <property type="match status" value="1"/>
</dbReference>
<keyword evidence="3 4" id="KW-0998">Cell outer membrane</keyword>
<comment type="similarity">
    <text evidence="4">Belongs to the BamE family.</text>
</comment>
<organism evidence="6 7">
    <name type="scientific">SAR92 clade bacterium</name>
    <dbReference type="NCBI Taxonomy" id="2315479"/>
    <lineage>
        <taxon>Bacteria</taxon>
        <taxon>Pseudomonadati</taxon>
        <taxon>Pseudomonadota</taxon>
        <taxon>Gammaproteobacteria</taxon>
        <taxon>Cellvibrionales</taxon>
        <taxon>Porticoccaceae</taxon>
        <taxon>SAR92 clade</taxon>
    </lineage>
</organism>
<evidence type="ECO:0000256" key="3">
    <source>
        <dbReference type="ARBA" id="ARBA00023237"/>
    </source>
</evidence>
<evidence type="ECO:0000256" key="4">
    <source>
        <dbReference type="HAMAP-Rule" id="MF_00925"/>
    </source>
</evidence>
<dbReference type="InterPro" id="IPR026592">
    <property type="entry name" value="BamE"/>
</dbReference>
<comment type="function">
    <text evidence="4">Part of the outer membrane protein assembly complex, which is involved in assembly and insertion of beta-barrel proteins into the outer membrane.</text>
</comment>
<dbReference type="Proteomes" id="UP000315889">
    <property type="component" value="Unassembled WGS sequence"/>
</dbReference>
<dbReference type="PANTHER" id="PTHR37482:SF1">
    <property type="entry name" value="OUTER MEMBRANE PROTEIN ASSEMBLY FACTOR BAME"/>
    <property type="match status" value="1"/>
</dbReference>
<dbReference type="GO" id="GO:0043165">
    <property type="term" value="P:Gram-negative-bacterium-type cell outer membrane assembly"/>
    <property type="evidence" value="ECO:0007669"/>
    <property type="project" value="UniProtKB-UniRule"/>
</dbReference>
<dbReference type="InterPro" id="IPR007450">
    <property type="entry name" value="BamE_dom"/>
</dbReference>
<keyword evidence="1 4" id="KW-0732">Signal</keyword>
<evidence type="ECO:0000313" key="6">
    <source>
        <dbReference type="EMBL" id="RZO21076.1"/>
    </source>
</evidence>
<comment type="subcellular location">
    <subcellularLocation>
        <location evidence="4">Cell outer membrane</location>
        <topology evidence="4">Lipid-anchor</topology>
    </subcellularLocation>
</comment>
<reference evidence="6 7" key="1">
    <citation type="submission" date="2019-02" db="EMBL/GenBank/DDBJ databases">
        <title>Prokaryotic population dynamics and viral predation in marine succession experiment using metagenomics: the confinement effect.</title>
        <authorList>
            <person name="Haro-Moreno J.M."/>
            <person name="Rodriguez-Valera F."/>
            <person name="Lopez-Perez M."/>
        </authorList>
    </citation>
    <scope>NUCLEOTIDE SEQUENCE [LARGE SCALE GENOMIC DNA]</scope>
    <source>
        <strain evidence="6">MED-G170</strain>
    </source>
</reference>
<feature type="domain" description="Outer membrane protein assembly factor BamE" evidence="5">
    <location>
        <begin position="34"/>
        <end position="102"/>
    </location>
</feature>
<comment type="caution">
    <text evidence="6">The sequence shown here is derived from an EMBL/GenBank/DDBJ whole genome shotgun (WGS) entry which is preliminary data.</text>
</comment>
<evidence type="ECO:0000259" key="5">
    <source>
        <dbReference type="Pfam" id="PF04355"/>
    </source>
</evidence>
<keyword evidence="4" id="KW-0564">Palmitate</keyword>
<dbReference type="Gene3D" id="3.30.1450.10">
    <property type="match status" value="1"/>
</dbReference>
<dbReference type="GO" id="GO:1990063">
    <property type="term" value="C:Bam protein complex"/>
    <property type="evidence" value="ECO:0007669"/>
    <property type="project" value="TreeGrafter"/>
</dbReference>
<protein>
    <recommendedName>
        <fullName evidence="4">Outer membrane protein assembly factor BamE</fullName>
    </recommendedName>
</protein>
<dbReference type="GO" id="GO:0030674">
    <property type="term" value="F:protein-macromolecule adaptor activity"/>
    <property type="evidence" value="ECO:0007669"/>
    <property type="project" value="TreeGrafter"/>
</dbReference>
<dbReference type="PANTHER" id="PTHR37482">
    <property type="entry name" value="OUTER MEMBRANE PROTEIN ASSEMBLY FACTOR BAME"/>
    <property type="match status" value="1"/>
</dbReference>
<dbReference type="AlphaFoldDB" id="A0A520MIM0"/>
<name>A0A520MIM0_9GAMM</name>
<keyword evidence="2 4" id="KW-0472">Membrane</keyword>
<dbReference type="EMBL" id="SHBP01000002">
    <property type="protein sequence ID" value="RZO21076.1"/>
    <property type="molecule type" value="Genomic_DNA"/>
</dbReference>
<proteinExistence type="inferred from homology"/>
<dbReference type="HAMAP" id="MF_00925">
    <property type="entry name" value="OM_assembly_BamE"/>
    <property type="match status" value="1"/>
</dbReference>
<comment type="subunit">
    <text evidence="4">Part of the Bam complex.</text>
</comment>
<sequence>MRIILLSLVFLSLFSSGCNWVKFPGVHKIDIQQGNILDQDMIDTLQPEMTKAQVRFVLGTPLISDTFNQNRWDYPFRHLSPTGIETKRHVTIYFDDQDVLKEIVSDYTETAN</sequence>
<evidence type="ECO:0000256" key="2">
    <source>
        <dbReference type="ARBA" id="ARBA00023136"/>
    </source>
</evidence>
<dbReference type="GO" id="GO:0051205">
    <property type="term" value="P:protein insertion into membrane"/>
    <property type="evidence" value="ECO:0007669"/>
    <property type="project" value="UniProtKB-UniRule"/>
</dbReference>
<evidence type="ECO:0000313" key="7">
    <source>
        <dbReference type="Proteomes" id="UP000315889"/>
    </source>
</evidence>
<gene>
    <name evidence="4" type="primary">bamE</name>
    <name evidence="6" type="ORF">EVB03_02295</name>
</gene>
<accession>A0A520MIM0</accession>
<keyword evidence="4" id="KW-0449">Lipoprotein</keyword>
<evidence type="ECO:0000256" key="1">
    <source>
        <dbReference type="ARBA" id="ARBA00022729"/>
    </source>
</evidence>